<reference evidence="4" key="1">
    <citation type="journal article" date="2019" name="Int. J. Syst. Evol. Microbiol.">
        <title>The Global Catalogue of Microorganisms (GCM) 10K type strain sequencing project: providing services to taxonomists for standard genome sequencing and annotation.</title>
        <authorList>
            <consortium name="The Broad Institute Genomics Platform"/>
            <consortium name="The Broad Institute Genome Sequencing Center for Infectious Disease"/>
            <person name="Wu L."/>
            <person name="Ma J."/>
        </authorList>
    </citation>
    <scope>NUCLEOTIDE SEQUENCE [LARGE SCALE GENOMIC DNA]</scope>
    <source>
        <strain evidence="4">CGMCC 1.10188</strain>
    </source>
</reference>
<dbReference type="SUPFAM" id="SSF89796">
    <property type="entry name" value="CoA-transferase family III (CaiB/BaiF)"/>
    <property type="match status" value="1"/>
</dbReference>
<dbReference type="Pfam" id="PF02515">
    <property type="entry name" value="CoA_transf_3"/>
    <property type="match status" value="1"/>
</dbReference>
<gene>
    <name evidence="3" type="ORF">GCM10011505_25530</name>
</gene>
<name>A0ABQ1IIC4_9PROT</name>
<keyword evidence="1 3" id="KW-0808">Transferase</keyword>
<dbReference type="InterPro" id="IPR003673">
    <property type="entry name" value="CoA-Trfase_fam_III"/>
</dbReference>
<evidence type="ECO:0000313" key="3">
    <source>
        <dbReference type="EMBL" id="GGB43042.1"/>
    </source>
</evidence>
<dbReference type="PANTHER" id="PTHR48207">
    <property type="entry name" value="SUCCINATE--HYDROXYMETHYLGLUTARATE COA-TRANSFERASE"/>
    <property type="match status" value="1"/>
</dbReference>
<dbReference type="Gene3D" id="3.40.50.10540">
    <property type="entry name" value="Crotonobetainyl-coa:carnitine coa-transferase, domain 1"/>
    <property type="match status" value="1"/>
</dbReference>
<proteinExistence type="predicted"/>
<dbReference type="InterPro" id="IPR050483">
    <property type="entry name" value="CoA-transferase_III_domain"/>
</dbReference>
<comment type="caution">
    <text evidence="3">The sequence shown here is derived from an EMBL/GenBank/DDBJ whole genome shotgun (WGS) entry which is preliminary data.</text>
</comment>
<dbReference type="EMBL" id="BMDZ01000028">
    <property type="protein sequence ID" value="GGB43042.1"/>
    <property type="molecule type" value="Genomic_DNA"/>
</dbReference>
<keyword evidence="4" id="KW-1185">Reference proteome</keyword>
<evidence type="ECO:0000256" key="2">
    <source>
        <dbReference type="SAM" id="MobiDB-lite"/>
    </source>
</evidence>
<protein>
    <submittedName>
        <fullName evidence="3">CoA transferase</fullName>
    </submittedName>
</protein>
<dbReference type="InterPro" id="IPR023606">
    <property type="entry name" value="CoA-Trfase_III_dom_1_sf"/>
</dbReference>
<sequence length="416" mass="43222">MPEPRDPQSADTASGSPVPRGPLAGLRVLDLTRVRSGPAATRLLADWGAEVIRVEPPATASGGDGMLGRTGSDFANLNRGKRSITLDLKAPEGLAVFRRMVAGADVVVENFRPDVKQRLGIAWDDLKPANPALVMASISGFGQDGPYAGRPGFDQIAQGMGGIMSVTGLPGQGPVRAGIPIADLTAGMFCALGILAAVIHTRATGEGQWLHTSLLEAQVFMMDFQAARYLVEGEVPGQAGNNHPTAIPTGVFPTADRPINLAVAGEVIWRRFCQTVGLDDLLADPDFTGAAARSANRDRLNAIIAERFETRPAAEWIAMLNDAGVPAGPINDMEQVFADEQVRHLKLAVPVDLAEAEGADAGDSAAALLRLPVTLAATPGGIAGPPPALGADTDRVLATLGLSAADIAGLRDRGVI</sequence>
<organism evidence="3 4">
    <name type="scientific">Tistrella bauzanensis</name>
    <dbReference type="NCBI Taxonomy" id="657419"/>
    <lineage>
        <taxon>Bacteria</taxon>
        <taxon>Pseudomonadati</taxon>
        <taxon>Pseudomonadota</taxon>
        <taxon>Alphaproteobacteria</taxon>
        <taxon>Geminicoccales</taxon>
        <taxon>Geminicoccaceae</taxon>
        <taxon>Tistrella</taxon>
    </lineage>
</organism>
<accession>A0ABQ1IIC4</accession>
<dbReference type="GO" id="GO:0016740">
    <property type="term" value="F:transferase activity"/>
    <property type="evidence" value="ECO:0007669"/>
    <property type="project" value="UniProtKB-KW"/>
</dbReference>
<dbReference type="PANTHER" id="PTHR48207:SF3">
    <property type="entry name" value="SUCCINATE--HYDROXYMETHYLGLUTARATE COA-TRANSFERASE"/>
    <property type="match status" value="1"/>
</dbReference>
<dbReference type="Gene3D" id="3.30.1540.10">
    <property type="entry name" value="formyl-coa transferase, domain 3"/>
    <property type="match status" value="1"/>
</dbReference>
<dbReference type="RefSeq" id="WP_188578396.1">
    <property type="nucleotide sequence ID" value="NZ_BMDZ01000028.1"/>
</dbReference>
<dbReference type="InterPro" id="IPR044855">
    <property type="entry name" value="CoA-Trfase_III_dom3_sf"/>
</dbReference>
<dbReference type="Proteomes" id="UP000603352">
    <property type="component" value="Unassembled WGS sequence"/>
</dbReference>
<feature type="region of interest" description="Disordered" evidence="2">
    <location>
        <begin position="1"/>
        <end position="22"/>
    </location>
</feature>
<evidence type="ECO:0000313" key="4">
    <source>
        <dbReference type="Proteomes" id="UP000603352"/>
    </source>
</evidence>
<evidence type="ECO:0000256" key="1">
    <source>
        <dbReference type="ARBA" id="ARBA00022679"/>
    </source>
</evidence>